<dbReference type="InterPro" id="IPR015273">
    <property type="entry name" value="Cys-tRNA-synt_Ia_DALR"/>
</dbReference>
<dbReference type="InterPro" id="IPR032678">
    <property type="entry name" value="tRNA-synt_1_cat_dom"/>
</dbReference>
<dbReference type="GO" id="GO:0008270">
    <property type="term" value="F:zinc ion binding"/>
    <property type="evidence" value="ECO:0007669"/>
    <property type="project" value="UniProtKB-UniRule"/>
</dbReference>
<dbReference type="SMART" id="SM00840">
    <property type="entry name" value="DALR_2"/>
    <property type="match status" value="1"/>
</dbReference>
<evidence type="ECO:0000256" key="12">
    <source>
        <dbReference type="HAMAP-Rule" id="MF_00041"/>
    </source>
</evidence>
<organism evidence="14">
    <name type="scientific">Thermocrinis ruber</name>
    <dbReference type="NCBI Taxonomy" id="75906"/>
    <lineage>
        <taxon>Bacteria</taxon>
        <taxon>Pseudomonadati</taxon>
        <taxon>Aquificota</taxon>
        <taxon>Aquificia</taxon>
        <taxon>Aquificales</taxon>
        <taxon>Aquificaceae</taxon>
        <taxon>Thermocrinis</taxon>
    </lineage>
</organism>
<evidence type="ECO:0000256" key="11">
    <source>
        <dbReference type="ARBA" id="ARBA00023146"/>
    </source>
</evidence>
<dbReference type="GO" id="GO:0004817">
    <property type="term" value="F:cysteine-tRNA ligase activity"/>
    <property type="evidence" value="ECO:0007669"/>
    <property type="project" value="UniProtKB-UniRule"/>
</dbReference>
<keyword evidence="4 12" id="KW-0963">Cytoplasm</keyword>
<comment type="catalytic activity">
    <reaction evidence="12">
        <text>tRNA(Cys) + L-cysteine + ATP = L-cysteinyl-tRNA(Cys) + AMP + diphosphate</text>
        <dbReference type="Rhea" id="RHEA:17773"/>
        <dbReference type="Rhea" id="RHEA-COMP:9661"/>
        <dbReference type="Rhea" id="RHEA-COMP:9679"/>
        <dbReference type="ChEBI" id="CHEBI:30616"/>
        <dbReference type="ChEBI" id="CHEBI:33019"/>
        <dbReference type="ChEBI" id="CHEBI:35235"/>
        <dbReference type="ChEBI" id="CHEBI:78442"/>
        <dbReference type="ChEBI" id="CHEBI:78517"/>
        <dbReference type="ChEBI" id="CHEBI:456215"/>
        <dbReference type="EC" id="6.1.1.16"/>
    </reaction>
</comment>
<dbReference type="AlphaFoldDB" id="A0A7C5T0X1"/>
<comment type="caution">
    <text evidence="14">The sequence shown here is derived from an EMBL/GenBank/DDBJ whole genome shotgun (WGS) entry which is preliminary data.</text>
</comment>
<comment type="cofactor">
    <cofactor evidence="12">
        <name>Zn(2+)</name>
        <dbReference type="ChEBI" id="CHEBI:29105"/>
    </cofactor>
    <text evidence="12">Binds 1 zinc ion per subunit.</text>
</comment>
<dbReference type="PANTHER" id="PTHR10890:SF3">
    <property type="entry name" value="CYSTEINE--TRNA LIGASE, CYTOPLASMIC"/>
    <property type="match status" value="1"/>
</dbReference>
<keyword evidence="6 12" id="KW-0479">Metal-binding</keyword>
<keyword evidence="5 12" id="KW-0436">Ligase</keyword>
<keyword evidence="7 12" id="KW-0547">Nucleotide-binding</keyword>
<evidence type="ECO:0000256" key="1">
    <source>
        <dbReference type="ARBA" id="ARBA00004496"/>
    </source>
</evidence>
<evidence type="ECO:0000256" key="8">
    <source>
        <dbReference type="ARBA" id="ARBA00022833"/>
    </source>
</evidence>
<feature type="binding site" evidence="12">
    <location>
        <position position="269"/>
    </location>
    <ligand>
        <name>ATP</name>
        <dbReference type="ChEBI" id="CHEBI:30616"/>
    </ligand>
</feature>
<dbReference type="EMBL" id="DSAC01000113">
    <property type="protein sequence ID" value="HHO74746.1"/>
    <property type="molecule type" value="Genomic_DNA"/>
</dbReference>
<dbReference type="Gene3D" id="1.20.120.1910">
    <property type="entry name" value="Cysteine-tRNA ligase, C-terminal anti-codon recognition domain"/>
    <property type="match status" value="1"/>
</dbReference>
<name>A0A7C5T0X1_9AQUI</name>
<dbReference type="GO" id="GO:0005524">
    <property type="term" value="F:ATP binding"/>
    <property type="evidence" value="ECO:0007669"/>
    <property type="project" value="UniProtKB-UniRule"/>
</dbReference>
<feature type="short sequence motif" description="'HIGH' region" evidence="12">
    <location>
        <begin position="31"/>
        <end position="41"/>
    </location>
</feature>
<feature type="binding site" evidence="12">
    <location>
        <position position="29"/>
    </location>
    <ligand>
        <name>Zn(2+)</name>
        <dbReference type="ChEBI" id="CHEBI:29105"/>
    </ligand>
</feature>
<keyword evidence="9 12" id="KW-0067">ATP-binding</keyword>
<accession>A0A7C5T0X1</accession>
<feature type="binding site" evidence="12">
    <location>
        <position position="209"/>
    </location>
    <ligand>
        <name>Zn(2+)</name>
        <dbReference type="ChEBI" id="CHEBI:29105"/>
    </ligand>
</feature>
<keyword evidence="11 12" id="KW-0030">Aminoacyl-tRNA synthetase</keyword>
<dbReference type="GO" id="GO:0006423">
    <property type="term" value="P:cysteinyl-tRNA aminoacylation"/>
    <property type="evidence" value="ECO:0007669"/>
    <property type="project" value="UniProtKB-UniRule"/>
</dbReference>
<evidence type="ECO:0000256" key="4">
    <source>
        <dbReference type="ARBA" id="ARBA00022490"/>
    </source>
</evidence>
<evidence type="ECO:0000256" key="10">
    <source>
        <dbReference type="ARBA" id="ARBA00022917"/>
    </source>
</evidence>
<sequence>MGLKIYNTLSGKLEEFVPINPPEVKIYVCGVTVYDDSHVGHGRSLIVFDVFRRYLEHLGYKVKFVRNFTDVDDKIINRAKSECVHFMTIANRYIASYYEDMEVIGVRPADVEPRVSEHIPEIIEVISKLIEKGYAYESGGDVYFSVSAFPEYGKLSKRNPEELEAGARVEPSEKKRNPLDFALWKSAKAGEPAWDSPWGPGRPGWHTECVAMIFKHLGETIDIHAGGLDLVFPHHENEIAQAEACTGKPFARYWMHNGLVTVGGQKMSKSLGNYITLKEVYSKYHPDVLRLLVLFTHYRSPLDFSWEKMEETKKAYERLKSAITDLELLKNLPVEESSGTHPLFEKVKETEEKFFEELSQDFNTPASLSHLFGLVSELNKIKKTAFERKSIRSNELSAYEYAVNSLLKHTTSIFGILEDLKQDECVRERREKKEIEEQKVDERLVELLVNLREKARKAKHYDISDYIREELGKLGVILEDTPAGTKWKLQR</sequence>
<dbReference type="GO" id="GO:0005829">
    <property type="term" value="C:cytosol"/>
    <property type="evidence" value="ECO:0007669"/>
    <property type="project" value="TreeGrafter"/>
</dbReference>
<evidence type="ECO:0000256" key="2">
    <source>
        <dbReference type="ARBA" id="ARBA00005594"/>
    </source>
</evidence>
<reference evidence="14" key="1">
    <citation type="journal article" date="2020" name="mSystems">
        <title>Genome- and Community-Level Interaction Insights into Carbon Utilization and Element Cycling Functions of Hydrothermarchaeota in Hydrothermal Sediment.</title>
        <authorList>
            <person name="Zhou Z."/>
            <person name="Liu Y."/>
            <person name="Xu W."/>
            <person name="Pan J."/>
            <person name="Luo Z.H."/>
            <person name="Li M."/>
        </authorList>
    </citation>
    <scope>NUCLEOTIDE SEQUENCE [LARGE SCALE GENOMIC DNA]</scope>
    <source>
        <strain evidence="14">SpSt-114</strain>
    </source>
</reference>
<dbReference type="SUPFAM" id="SSF47323">
    <property type="entry name" value="Anticodon-binding domain of a subclass of class I aminoacyl-tRNA synthetases"/>
    <property type="match status" value="1"/>
</dbReference>
<proteinExistence type="inferred from homology"/>
<dbReference type="HAMAP" id="MF_00041">
    <property type="entry name" value="Cys_tRNA_synth"/>
    <property type="match status" value="1"/>
</dbReference>
<dbReference type="SUPFAM" id="SSF52374">
    <property type="entry name" value="Nucleotidylyl transferase"/>
    <property type="match status" value="1"/>
</dbReference>
<evidence type="ECO:0000259" key="13">
    <source>
        <dbReference type="SMART" id="SM00840"/>
    </source>
</evidence>
<dbReference type="InterPro" id="IPR014729">
    <property type="entry name" value="Rossmann-like_a/b/a_fold"/>
</dbReference>
<dbReference type="InterPro" id="IPR009080">
    <property type="entry name" value="tRNAsynth_Ia_anticodon-bd"/>
</dbReference>
<dbReference type="PRINTS" id="PR00983">
    <property type="entry name" value="TRNASYNTHCYS"/>
</dbReference>
<dbReference type="InterPro" id="IPR024909">
    <property type="entry name" value="Cys-tRNA/MSH_ligase"/>
</dbReference>
<dbReference type="CDD" id="cd00672">
    <property type="entry name" value="CysRS_core"/>
    <property type="match status" value="1"/>
</dbReference>
<evidence type="ECO:0000256" key="6">
    <source>
        <dbReference type="ARBA" id="ARBA00022723"/>
    </source>
</evidence>
<protein>
    <recommendedName>
        <fullName evidence="12">Cysteine--tRNA ligase</fullName>
        <ecNumber evidence="12">6.1.1.16</ecNumber>
    </recommendedName>
    <alternativeName>
        <fullName evidence="12">Cysteinyl-tRNA synthetase</fullName>
        <shortName evidence="12">CysRS</shortName>
    </alternativeName>
</protein>
<evidence type="ECO:0000256" key="7">
    <source>
        <dbReference type="ARBA" id="ARBA00022741"/>
    </source>
</evidence>
<feature type="binding site" evidence="12">
    <location>
        <position position="238"/>
    </location>
    <ligand>
        <name>Zn(2+)</name>
        <dbReference type="ChEBI" id="CHEBI:29105"/>
    </ligand>
</feature>
<evidence type="ECO:0000256" key="3">
    <source>
        <dbReference type="ARBA" id="ARBA00011245"/>
    </source>
</evidence>
<dbReference type="InterPro" id="IPR015803">
    <property type="entry name" value="Cys-tRNA-ligase"/>
</dbReference>
<keyword evidence="8 12" id="KW-0862">Zinc</keyword>
<dbReference type="FunFam" id="3.40.50.620:FF:000009">
    <property type="entry name" value="Cysteine--tRNA ligase"/>
    <property type="match status" value="1"/>
</dbReference>
<feature type="short sequence motif" description="'KMSKS' region" evidence="12">
    <location>
        <begin position="266"/>
        <end position="270"/>
    </location>
</feature>
<evidence type="ECO:0000256" key="9">
    <source>
        <dbReference type="ARBA" id="ARBA00022840"/>
    </source>
</evidence>
<dbReference type="PANTHER" id="PTHR10890">
    <property type="entry name" value="CYSTEINYL-TRNA SYNTHETASE"/>
    <property type="match status" value="1"/>
</dbReference>
<gene>
    <name evidence="12" type="primary">cysS</name>
    <name evidence="14" type="ORF">ENN04_09005</name>
</gene>
<dbReference type="Gene3D" id="3.40.50.620">
    <property type="entry name" value="HUPs"/>
    <property type="match status" value="1"/>
</dbReference>
<comment type="similarity">
    <text evidence="2 12">Belongs to the class-I aminoacyl-tRNA synthetase family.</text>
</comment>
<feature type="domain" description="Cysteinyl-tRNA synthetase class Ia DALR" evidence="13">
    <location>
        <begin position="353"/>
        <end position="425"/>
    </location>
</feature>
<keyword evidence="10 12" id="KW-0648">Protein biosynthesis</keyword>
<feature type="binding site" evidence="12">
    <location>
        <position position="234"/>
    </location>
    <ligand>
        <name>Zn(2+)</name>
        <dbReference type="ChEBI" id="CHEBI:29105"/>
    </ligand>
</feature>
<dbReference type="EC" id="6.1.1.16" evidence="12"/>
<comment type="subunit">
    <text evidence="3 12">Monomer.</text>
</comment>
<dbReference type="Pfam" id="PF01406">
    <property type="entry name" value="tRNA-synt_1e"/>
    <property type="match status" value="1"/>
</dbReference>
<comment type="subcellular location">
    <subcellularLocation>
        <location evidence="1 12">Cytoplasm</location>
    </subcellularLocation>
</comment>
<dbReference type="Pfam" id="PF09190">
    <property type="entry name" value="DALR_2"/>
    <property type="match status" value="1"/>
</dbReference>
<evidence type="ECO:0000256" key="5">
    <source>
        <dbReference type="ARBA" id="ARBA00022598"/>
    </source>
</evidence>
<evidence type="ECO:0000313" key="14">
    <source>
        <dbReference type="EMBL" id="HHO74746.1"/>
    </source>
</evidence>
<dbReference type="NCBIfam" id="TIGR00435">
    <property type="entry name" value="cysS"/>
    <property type="match status" value="1"/>
</dbReference>